<reference evidence="2 3" key="1">
    <citation type="journal article" date="2013" name="Curr. Biol.">
        <title>The Genome of the Foraminiferan Reticulomyxa filosa.</title>
        <authorList>
            <person name="Glockner G."/>
            <person name="Hulsmann N."/>
            <person name="Schleicher M."/>
            <person name="Noegel A.A."/>
            <person name="Eichinger L."/>
            <person name="Gallinger C."/>
            <person name="Pawlowski J."/>
            <person name="Sierra R."/>
            <person name="Euteneuer U."/>
            <person name="Pillet L."/>
            <person name="Moustafa A."/>
            <person name="Platzer M."/>
            <person name="Groth M."/>
            <person name="Szafranski K."/>
            <person name="Schliwa M."/>
        </authorList>
    </citation>
    <scope>NUCLEOTIDE SEQUENCE [LARGE SCALE GENOMIC DNA]</scope>
</reference>
<feature type="region of interest" description="Disordered" evidence="1">
    <location>
        <begin position="373"/>
        <end position="401"/>
    </location>
</feature>
<comment type="caution">
    <text evidence="2">The sequence shown here is derived from an EMBL/GenBank/DDBJ whole genome shotgun (WGS) entry which is preliminary data.</text>
</comment>
<accession>X6MNN9</accession>
<protein>
    <submittedName>
        <fullName evidence="2">Uncharacterized protein</fullName>
    </submittedName>
</protein>
<evidence type="ECO:0000313" key="3">
    <source>
        <dbReference type="Proteomes" id="UP000023152"/>
    </source>
</evidence>
<dbReference type="AlphaFoldDB" id="X6MNN9"/>
<dbReference type="EMBL" id="ASPP01019516">
    <property type="protein sequence ID" value="ETO15047.1"/>
    <property type="molecule type" value="Genomic_DNA"/>
</dbReference>
<evidence type="ECO:0000313" key="2">
    <source>
        <dbReference type="EMBL" id="ETO15047.1"/>
    </source>
</evidence>
<evidence type="ECO:0000256" key="1">
    <source>
        <dbReference type="SAM" id="MobiDB-lite"/>
    </source>
</evidence>
<keyword evidence="3" id="KW-1185">Reference proteome</keyword>
<gene>
    <name evidence="2" type="ORF">RFI_22316</name>
</gene>
<organism evidence="2 3">
    <name type="scientific">Reticulomyxa filosa</name>
    <dbReference type="NCBI Taxonomy" id="46433"/>
    <lineage>
        <taxon>Eukaryota</taxon>
        <taxon>Sar</taxon>
        <taxon>Rhizaria</taxon>
        <taxon>Retaria</taxon>
        <taxon>Foraminifera</taxon>
        <taxon>Monothalamids</taxon>
        <taxon>Reticulomyxidae</taxon>
        <taxon>Reticulomyxa</taxon>
    </lineage>
</organism>
<name>X6MNN9_RETFI</name>
<proteinExistence type="predicted"/>
<sequence>MYSEMSSRMYTSEFDSLLQTLSLLACSCHTLATQIRLEKAKRLDATNENEIKELLKLPKTSLPYINDDEKEDLLELSPQDKQLLNSRELYLKMINQAHSSKESLEALNLIVCHWSFEEVGFSDEVVRIINDGIDRSGTDTVTTYLQVMERFICIDDSLQQRRLDLLHKREGGILFCVSAFRSRYQPFSYNCIRCLVEMMSSNSTYRHFMLQKRDDWKWWDSWLKNYANREHSYYNSNSFTNVTESVEDKGKFFQKYLQLLKENNIEPILNEVQEEPAHESFHTNMDEGDFNMYENMQHANYNFSHVQEPEPGQSSNLFNHFGEEMQVSRTANYNVEGVPAVATNSNGNGEVIQIQEPTLPHLAANRQAIVSEPLYEEPPQTNDPQGPEQDHGEAAAPASGM</sequence>
<dbReference type="Proteomes" id="UP000023152">
    <property type="component" value="Unassembled WGS sequence"/>
</dbReference>